<sequence length="335" mass="36221">MTLTRRDINDMMQAYKKTSLLRTGVELGVFDALAAGPATAGGLAPKLGIHPRGARILLDALTAIRLTDRTGEHFSLTPAAADHLVSTRPDYLGGMVKVMSSDWEWDALRDLSAAVREGGTVLDVHAETPEYSYWEDFAAYATKVAQPTAEVMAEALAPWAKERAELDILDVACGHGVYGYTLAQHNPQATVTSLDWPNVLAVTEKHAERLGVRDRASFLPGDMFTTDLGGPYDVALLTNVTHHFSEERVHELVKRLGSVVKQGGRLVIVGFTTGDESPALDPAPYLFSVLMLVWTFEGESHSVAAYNRALAAAGFGPATVHPTDLPFRVLVAEKG</sequence>
<dbReference type="PROSITE" id="PS51683">
    <property type="entry name" value="SAM_OMT_II"/>
    <property type="match status" value="1"/>
</dbReference>
<dbReference type="PANTHER" id="PTHR43712:SF2">
    <property type="entry name" value="O-METHYLTRANSFERASE CICE"/>
    <property type="match status" value="1"/>
</dbReference>
<keyword evidence="1 6" id="KW-0489">Methyltransferase</keyword>
<dbReference type="Pfam" id="PF00891">
    <property type="entry name" value="Methyltransf_2"/>
    <property type="match status" value="1"/>
</dbReference>
<dbReference type="InterPro" id="IPR001077">
    <property type="entry name" value="COMT_C"/>
</dbReference>
<protein>
    <submittedName>
        <fullName evidence="6">Methyltransferase</fullName>
    </submittedName>
</protein>
<dbReference type="PANTHER" id="PTHR43712">
    <property type="entry name" value="PUTATIVE (AFU_ORTHOLOGUE AFUA_4G14580)-RELATED"/>
    <property type="match status" value="1"/>
</dbReference>
<dbReference type="RefSeq" id="WP_030329359.1">
    <property type="nucleotide sequence ID" value="NZ_JBEZDH010000005.1"/>
</dbReference>
<dbReference type="PIRSF" id="PIRSF005739">
    <property type="entry name" value="O-mtase"/>
    <property type="match status" value="1"/>
</dbReference>
<dbReference type="GO" id="GO:0032259">
    <property type="term" value="P:methylation"/>
    <property type="evidence" value="ECO:0007669"/>
    <property type="project" value="UniProtKB-KW"/>
</dbReference>
<dbReference type="InterPro" id="IPR036388">
    <property type="entry name" value="WH-like_DNA-bd_sf"/>
</dbReference>
<dbReference type="Gene3D" id="3.40.50.150">
    <property type="entry name" value="Vaccinia Virus protein VP39"/>
    <property type="match status" value="1"/>
</dbReference>
<evidence type="ECO:0000256" key="2">
    <source>
        <dbReference type="ARBA" id="ARBA00022679"/>
    </source>
</evidence>
<dbReference type="GO" id="GO:0008168">
    <property type="term" value="F:methyltransferase activity"/>
    <property type="evidence" value="ECO:0007669"/>
    <property type="project" value="UniProtKB-KW"/>
</dbReference>
<name>A0ABW6VT07_9ACTN</name>
<evidence type="ECO:0000256" key="3">
    <source>
        <dbReference type="ARBA" id="ARBA00022691"/>
    </source>
</evidence>
<organism evidence="6 7">
    <name type="scientific">Micromonospora parva</name>
    <dbReference type="NCBI Taxonomy" id="1464048"/>
    <lineage>
        <taxon>Bacteria</taxon>
        <taxon>Bacillati</taxon>
        <taxon>Actinomycetota</taxon>
        <taxon>Actinomycetes</taxon>
        <taxon>Micromonosporales</taxon>
        <taxon>Micromonosporaceae</taxon>
        <taxon>Micromonospora</taxon>
    </lineage>
</organism>
<evidence type="ECO:0000313" key="7">
    <source>
        <dbReference type="Proteomes" id="UP001602287"/>
    </source>
</evidence>
<feature type="domain" description="O-methyltransferase C-terminal" evidence="4">
    <location>
        <begin position="167"/>
        <end position="315"/>
    </location>
</feature>
<accession>A0ABW6VT07</accession>
<keyword evidence="7" id="KW-1185">Reference proteome</keyword>
<dbReference type="Pfam" id="PF08100">
    <property type="entry name" value="Dimerisation"/>
    <property type="match status" value="1"/>
</dbReference>
<proteinExistence type="predicted"/>
<dbReference type="InterPro" id="IPR036390">
    <property type="entry name" value="WH_DNA-bd_sf"/>
</dbReference>
<gene>
    <name evidence="6" type="ORF">ACFY3B_14305</name>
</gene>
<reference evidence="6 7" key="1">
    <citation type="submission" date="2024-10" db="EMBL/GenBank/DDBJ databases">
        <title>The Natural Products Discovery Center: Release of the First 8490 Sequenced Strains for Exploring Actinobacteria Biosynthetic Diversity.</title>
        <authorList>
            <person name="Kalkreuter E."/>
            <person name="Kautsar S.A."/>
            <person name="Yang D."/>
            <person name="Bader C.D."/>
            <person name="Teijaro C.N."/>
            <person name="Fluegel L."/>
            <person name="Davis C.M."/>
            <person name="Simpson J.R."/>
            <person name="Lauterbach L."/>
            <person name="Steele A.D."/>
            <person name="Gui C."/>
            <person name="Meng S."/>
            <person name="Li G."/>
            <person name="Viehrig K."/>
            <person name="Ye F."/>
            <person name="Su P."/>
            <person name="Kiefer A.F."/>
            <person name="Nichols A."/>
            <person name="Cepeda A.J."/>
            <person name="Yan W."/>
            <person name="Fan B."/>
            <person name="Jiang Y."/>
            <person name="Adhikari A."/>
            <person name="Zheng C.-J."/>
            <person name="Schuster L."/>
            <person name="Cowan T.M."/>
            <person name="Smanski M.J."/>
            <person name="Chevrette M.G."/>
            <person name="De Carvalho L.P.S."/>
            <person name="Shen B."/>
        </authorList>
    </citation>
    <scope>NUCLEOTIDE SEQUENCE [LARGE SCALE GENOMIC DNA]</scope>
    <source>
        <strain evidence="6 7">NPDC000140</strain>
    </source>
</reference>
<evidence type="ECO:0000313" key="6">
    <source>
        <dbReference type="EMBL" id="MFF5200770.1"/>
    </source>
</evidence>
<comment type="caution">
    <text evidence="6">The sequence shown here is derived from an EMBL/GenBank/DDBJ whole genome shotgun (WGS) entry which is preliminary data.</text>
</comment>
<dbReference type="EMBL" id="JBIAZM010000004">
    <property type="protein sequence ID" value="MFF5200770.1"/>
    <property type="molecule type" value="Genomic_DNA"/>
</dbReference>
<dbReference type="CDD" id="cd02440">
    <property type="entry name" value="AdoMet_MTases"/>
    <property type="match status" value="1"/>
</dbReference>
<keyword evidence="2" id="KW-0808">Transferase</keyword>
<dbReference type="Gene3D" id="1.10.10.10">
    <property type="entry name" value="Winged helix-like DNA-binding domain superfamily/Winged helix DNA-binding domain"/>
    <property type="match status" value="1"/>
</dbReference>
<keyword evidence="3" id="KW-0949">S-adenosyl-L-methionine</keyword>
<dbReference type="InterPro" id="IPR012967">
    <property type="entry name" value="COMT_dimerisation"/>
</dbReference>
<dbReference type="SUPFAM" id="SSF53335">
    <property type="entry name" value="S-adenosyl-L-methionine-dependent methyltransferases"/>
    <property type="match status" value="1"/>
</dbReference>
<evidence type="ECO:0000256" key="1">
    <source>
        <dbReference type="ARBA" id="ARBA00022603"/>
    </source>
</evidence>
<dbReference type="InterPro" id="IPR029063">
    <property type="entry name" value="SAM-dependent_MTases_sf"/>
</dbReference>
<feature type="domain" description="O-methyltransferase dimerisation" evidence="5">
    <location>
        <begin position="10"/>
        <end position="85"/>
    </location>
</feature>
<dbReference type="Proteomes" id="UP001602287">
    <property type="component" value="Unassembled WGS sequence"/>
</dbReference>
<dbReference type="SUPFAM" id="SSF46785">
    <property type="entry name" value="Winged helix' DNA-binding domain"/>
    <property type="match status" value="1"/>
</dbReference>
<evidence type="ECO:0000259" key="4">
    <source>
        <dbReference type="Pfam" id="PF00891"/>
    </source>
</evidence>
<evidence type="ECO:0000259" key="5">
    <source>
        <dbReference type="Pfam" id="PF08100"/>
    </source>
</evidence>
<dbReference type="InterPro" id="IPR016461">
    <property type="entry name" value="COMT-like"/>
</dbReference>